<evidence type="ECO:0000256" key="3">
    <source>
        <dbReference type="ARBA" id="ARBA00023119"/>
    </source>
</evidence>
<dbReference type="GO" id="GO:0005201">
    <property type="term" value="F:extracellular matrix structural constituent"/>
    <property type="evidence" value="ECO:0007669"/>
    <property type="project" value="InterPro"/>
</dbReference>
<evidence type="ECO:0000259" key="5">
    <source>
        <dbReference type="PROSITE" id="PS51461"/>
    </source>
</evidence>
<organism evidence="6 7">
    <name type="scientific">Cyprinus carpio</name>
    <name type="common">Common carp</name>
    <dbReference type="NCBI Taxonomy" id="7962"/>
    <lineage>
        <taxon>Eukaryota</taxon>
        <taxon>Metazoa</taxon>
        <taxon>Chordata</taxon>
        <taxon>Craniata</taxon>
        <taxon>Vertebrata</taxon>
        <taxon>Euteleostomi</taxon>
        <taxon>Actinopterygii</taxon>
        <taxon>Neopterygii</taxon>
        <taxon>Teleostei</taxon>
        <taxon>Ostariophysi</taxon>
        <taxon>Cypriniformes</taxon>
        <taxon>Cyprinidae</taxon>
        <taxon>Cyprininae</taxon>
        <taxon>Cyprinus</taxon>
    </lineage>
</organism>
<keyword evidence="4" id="KW-0732">Signal</keyword>
<sequence length="108" mass="12250">MKFLHLLSVTATQTVSLHCYSDPATVAMETPRALRFRGWNGQVFEENSPLSPHLVLDDCEIRDGSWHQSRFLFQTQDTQQLPIVDIQGVHPSHPGDQRHVEVGPVCFL</sequence>
<dbReference type="AlphaFoldDB" id="A0A8C1X7Q9"/>
<dbReference type="PROSITE" id="PS51461">
    <property type="entry name" value="NC1_FIB"/>
    <property type="match status" value="1"/>
</dbReference>
<keyword evidence="3" id="KW-0176">Collagen</keyword>
<dbReference type="Gene3D" id="2.60.120.1000">
    <property type="match status" value="1"/>
</dbReference>
<feature type="signal peptide" evidence="4">
    <location>
        <begin position="1"/>
        <end position="16"/>
    </location>
</feature>
<name>A0A8C1X7Q9_CYPCA</name>
<reference evidence="6" key="1">
    <citation type="submission" date="2025-08" db="UniProtKB">
        <authorList>
            <consortium name="Ensembl"/>
        </authorList>
    </citation>
    <scope>IDENTIFICATION</scope>
</reference>
<accession>A0A8C1X7Q9</accession>
<evidence type="ECO:0000256" key="1">
    <source>
        <dbReference type="ARBA" id="ARBA00004613"/>
    </source>
</evidence>
<dbReference type="InterPro" id="IPR000885">
    <property type="entry name" value="Fib_collagen_C"/>
</dbReference>
<comment type="subcellular location">
    <subcellularLocation>
        <location evidence="1">Secreted</location>
    </subcellularLocation>
</comment>
<evidence type="ECO:0000256" key="4">
    <source>
        <dbReference type="SAM" id="SignalP"/>
    </source>
</evidence>
<feature type="chain" id="PRO_5034256911" description="Fibrillar collagen NC1 domain-containing protein" evidence="4">
    <location>
        <begin position="17"/>
        <end position="108"/>
    </location>
</feature>
<dbReference type="GO" id="GO:0005581">
    <property type="term" value="C:collagen trimer"/>
    <property type="evidence" value="ECO:0007669"/>
    <property type="project" value="UniProtKB-KW"/>
</dbReference>
<feature type="domain" description="Fibrillar collagen NC1" evidence="5">
    <location>
        <begin position="1"/>
        <end position="108"/>
    </location>
</feature>
<protein>
    <recommendedName>
        <fullName evidence="5">Fibrillar collagen NC1 domain-containing protein</fullName>
    </recommendedName>
</protein>
<proteinExistence type="predicted"/>
<keyword evidence="2" id="KW-0964">Secreted</keyword>
<dbReference type="Pfam" id="PF01410">
    <property type="entry name" value="COLFI"/>
    <property type="match status" value="1"/>
</dbReference>
<evidence type="ECO:0000256" key="2">
    <source>
        <dbReference type="ARBA" id="ARBA00022525"/>
    </source>
</evidence>
<dbReference type="Ensembl" id="ENSCCRT00015079377.1">
    <property type="protein sequence ID" value="ENSCCRP00015076883.1"/>
    <property type="gene ID" value="ENSCCRG00015031106.1"/>
</dbReference>
<dbReference type="Proteomes" id="UP000694700">
    <property type="component" value="Unplaced"/>
</dbReference>
<dbReference type="GO" id="GO:0005576">
    <property type="term" value="C:extracellular region"/>
    <property type="evidence" value="ECO:0007669"/>
    <property type="project" value="UniProtKB-SubCell"/>
</dbReference>
<evidence type="ECO:0000313" key="6">
    <source>
        <dbReference type="Ensembl" id="ENSCCRP00015076883.1"/>
    </source>
</evidence>
<evidence type="ECO:0000313" key="7">
    <source>
        <dbReference type="Proteomes" id="UP000694700"/>
    </source>
</evidence>